<dbReference type="InterPro" id="IPR038673">
    <property type="entry name" value="OprB_sf"/>
</dbReference>
<evidence type="ECO:0000256" key="2">
    <source>
        <dbReference type="RuleBase" id="RU363072"/>
    </source>
</evidence>
<comment type="similarity">
    <text evidence="1 2">Belongs to the OprB family.</text>
</comment>
<dbReference type="Gene3D" id="2.40.160.180">
    <property type="entry name" value="Carbohydrate-selective porin OprB"/>
    <property type="match status" value="1"/>
</dbReference>
<dbReference type="Pfam" id="PF04966">
    <property type="entry name" value="OprB"/>
    <property type="match status" value="1"/>
</dbReference>
<dbReference type="GO" id="GO:0008643">
    <property type="term" value="P:carbohydrate transport"/>
    <property type="evidence" value="ECO:0007669"/>
    <property type="project" value="InterPro"/>
</dbReference>
<dbReference type="PANTHER" id="PTHR43308:SF1">
    <property type="entry name" value="OUTER MEMBRANE PROTEIN ALPHA"/>
    <property type="match status" value="1"/>
</dbReference>
<dbReference type="RefSeq" id="WP_011318727.1">
    <property type="nucleotide sequence ID" value="NC_007413.1"/>
</dbReference>
<organism evidence="4 5">
    <name type="scientific">Trichormus variabilis (strain ATCC 29413 / PCC 7937)</name>
    <name type="common">Anabaena variabilis</name>
    <dbReference type="NCBI Taxonomy" id="240292"/>
    <lineage>
        <taxon>Bacteria</taxon>
        <taxon>Bacillati</taxon>
        <taxon>Cyanobacteriota</taxon>
        <taxon>Cyanophyceae</taxon>
        <taxon>Nostocales</taxon>
        <taxon>Nostocaceae</taxon>
        <taxon>Trichormus</taxon>
    </lineage>
</organism>
<dbReference type="InterPro" id="IPR051465">
    <property type="entry name" value="Cell_Envelope_Struct_Comp"/>
</dbReference>
<evidence type="ECO:0000259" key="3">
    <source>
        <dbReference type="PROSITE" id="PS51272"/>
    </source>
</evidence>
<dbReference type="GO" id="GO:0015288">
    <property type="term" value="F:porin activity"/>
    <property type="evidence" value="ECO:0007669"/>
    <property type="project" value="InterPro"/>
</dbReference>
<dbReference type="eggNOG" id="COG3659">
    <property type="taxonomic scope" value="Bacteria"/>
</dbReference>
<dbReference type="InterPro" id="IPR047684">
    <property type="entry name" value="Por_som-like"/>
</dbReference>
<dbReference type="Pfam" id="PF00395">
    <property type="entry name" value="SLH"/>
    <property type="match status" value="1"/>
</dbReference>
<dbReference type="GeneID" id="58724604"/>
<evidence type="ECO:0000313" key="5">
    <source>
        <dbReference type="Proteomes" id="UP000002533"/>
    </source>
</evidence>
<dbReference type="AlphaFoldDB" id="Q3MBT3"/>
<evidence type="ECO:0000313" key="4">
    <source>
        <dbReference type="EMBL" id="ABA21553.1"/>
    </source>
</evidence>
<protein>
    <submittedName>
        <fullName evidence="4">S-layer region-like protein</fullName>
    </submittedName>
</protein>
<dbReference type="KEGG" id="ava:Ava_1931"/>
<evidence type="ECO:0000256" key="1">
    <source>
        <dbReference type="ARBA" id="ARBA00008769"/>
    </source>
</evidence>
<dbReference type="PANTHER" id="PTHR43308">
    <property type="entry name" value="OUTER MEMBRANE PROTEIN ALPHA-RELATED"/>
    <property type="match status" value="1"/>
</dbReference>
<name>Q3MBT3_TRIV2</name>
<dbReference type="GO" id="GO:0016020">
    <property type="term" value="C:membrane"/>
    <property type="evidence" value="ECO:0007669"/>
    <property type="project" value="InterPro"/>
</dbReference>
<gene>
    <name evidence="4" type="ordered locus">Ava_1931</name>
</gene>
<dbReference type="PROSITE" id="PS51272">
    <property type="entry name" value="SLH"/>
    <property type="match status" value="1"/>
</dbReference>
<dbReference type="InterPro" id="IPR007049">
    <property type="entry name" value="Carb-sel_porin_OprB"/>
</dbReference>
<reference evidence="5" key="1">
    <citation type="journal article" date="2014" name="Stand. Genomic Sci.">
        <title>Complete genome sequence of Anabaena variabilis ATCC 29413.</title>
        <authorList>
            <person name="Thiel T."/>
            <person name="Pratte B.S."/>
            <person name="Zhong J."/>
            <person name="Goodwin L."/>
            <person name="Copeland A."/>
            <person name="Lucas S."/>
            <person name="Han C."/>
            <person name="Pitluck S."/>
            <person name="Land M.L."/>
            <person name="Kyrpides N.C."/>
            <person name="Woyke T."/>
        </authorList>
    </citation>
    <scope>NUCLEOTIDE SEQUENCE [LARGE SCALE GENOMIC DNA]</scope>
    <source>
        <strain evidence="5">ATCC 29413 / PCC 7937</strain>
    </source>
</reference>
<dbReference type="eggNOG" id="COG0500">
    <property type="taxonomic scope" value="Bacteria"/>
</dbReference>
<accession>Q3MBT3</accession>
<proteinExistence type="inferred from homology"/>
<dbReference type="HOGENOM" id="CLU_018575_1_0_3"/>
<sequence length="606" mass="65323">MQNKINLLLLSGTVLLGLNVPVLAEDILKNQWRSPDKSDVEKLSFEIISEDAQYLAEQVPINPSDFSLDLENPSPNLSPKRREALNFPTSLVGKGVRGLGFTLNFPHNVKSQINPDIYSQTSPEQNMAQVTSVSQLSDVQPSDWAFAALQSLIERYGVIAGYPDGTFKGDRTITRYEFAAGLNAALDKINQLIASGLTDKVTDADLETLRKLQEEFATELAISRGRVDALEARSADIQAQQFSPNVVLGGQTIFGLAGGFGGNRPGDGEANTIFTYLTQLQLASSFTGKDRFRVGLISGNAANNSFENLQAFNTNMARLAWQGNYDNQVSINSVEYRVAGLGDRVVFTFKPVGFSLGSVLSPNSIYADAGQGAISAFAGSTPILRIGNLDAGLGFDWLLSDEIRLQFAYGTRGSSDSNQGLFGADHSALGLQFLYKPTPSLITGLAYINAYSSDGHLDTGTGSSNADTSGGINEPSQIHALNASMRWQLTNKLVLGAWGGVMVTDSLKSDAVVLSSTYTVSLGIYDPFGRKGDLFGFLYGLPPKLNNGVLIPTADTGNSTHYEVFYRYLVNDNIAITPGFFLVTDPGHISSNNDIFIGAIRTTFNF</sequence>
<dbReference type="NCBIfam" id="NF033921">
    <property type="entry name" value="por_somb"/>
    <property type="match status" value="1"/>
</dbReference>
<dbReference type="Proteomes" id="UP000002533">
    <property type="component" value="Chromosome"/>
</dbReference>
<dbReference type="EMBL" id="CP000117">
    <property type="protein sequence ID" value="ABA21553.1"/>
    <property type="molecule type" value="Genomic_DNA"/>
</dbReference>
<dbReference type="InterPro" id="IPR001119">
    <property type="entry name" value="SLH_dom"/>
</dbReference>
<dbReference type="STRING" id="240292.Ava_1931"/>
<feature type="domain" description="SLH" evidence="3">
    <location>
        <begin position="132"/>
        <end position="196"/>
    </location>
</feature>